<evidence type="ECO:0000259" key="2">
    <source>
        <dbReference type="Pfam" id="PF04664"/>
    </source>
</evidence>
<protein>
    <submittedName>
        <fullName evidence="3">Opioid growth factor receptor conserved domain-containing protein</fullName>
    </submittedName>
</protein>
<organism evidence="3 4">
    <name type="scientific">Protomyces lactucae-debilis</name>
    <dbReference type="NCBI Taxonomy" id="2754530"/>
    <lineage>
        <taxon>Eukaryota</taxon>
        <taxon>Fungi</taxon>
        <taxon>Dikarya</taxon>
        <taxon>Ascomycota</taxon>
        <taxon>Taphrinomycotina</taxon>
        <taxon>Taphrinomycetes</taxon>
        <taxon>Taphrinales</taxon>
        <taxon>Protomycetaceae</taxon>
        <taxon>Protomyces</taxon>
    </lineage>
</organism>
<feature type="non-terminal residue" evidence="3">
    <location>
        <position position="1"/>
    </location>
</feature>
<dbReference type="OrthoDB" id="9030204at2759"/>
<dbReference type="InterPro" id="IPR039574">
    <property type="entry name" value="OGFr"/>
</dbReference>
<dbReference type="GO" id="GO:0016020">
    <property type="term" value="C:membrane"/>
    <property type="evidence" value="ECO:0007669"/>
    <property type="project" value="InterPro"/>
</dbReference>
<comment type="similarity">
    <text evidence="1">Belongs to the opioid growth factor receptor family.</text>
</comment>
<dbReference type="InterPro" id="IPR006757">
    <property type="entry name" value="OGF_rcpt"/>
</dbReference>
<keyword evidence="4" id="KW-1185">Reference proteome</keyword>
<comment type="caution">
    <text evidence="3">The sequence shown here is derived from an EMBL/GenBank/DDBJ whole genome shotgun (WGS) entry which is preliminary data.</text>
</comment>
<dbReference type="RefSeq" id="XP_040722779.1">
    <property type="nucleotide sequence ID" value="XM_040867243.1"/>
</dbReference>
<dbReference type="PANTHER" id="PTHR14015:SF2">
    <property type="entry name" value="OPIOID GROWTH FACTOR RECEPTOR (OGFR) CONSERVED DOMAIN-CONTAINING PROTEIN"/>
    <property type="match status" value="1"/>
</dbReference>
<evidence type="ECO:0000313" key="4">
    <source>
        <dbReference type="Proteomes" id="UP000193685"/>
    </source>
</evidence>
<proteinExistence type="inferred from homology"/>
<dbReference type="Proteomes" id="UP000193685">
    <property type="component" value="Unassembled WGS sequence"/>
</dbReference>
<name>A0A1Y2EYL9_PROLT</name>
<evidence type="ECO:0000313" key="3">
    <source>
        <dbReference type="EMBL" id="ORY76699.1"/>
    </source>
</evidence>
<dbReference type="PANTHER" id="PTHR14015">
    <property type="entry name" value="OPIOID GROWTH FACTOR RECEPTOR OGFR ZETA-TYPE OPIOID RECEPTOR"/>
    <property type="match status" value="1"/>
</dbReference>
<dbReference type="Pfam" id="PF04664">
    <property type="entry name" value="OGFr_N"/>
    <property type="match status" value="1"/>
</dbReference>
<feature type="non-terminal residue" evidence="3">
    <location>
        <position position="171"/>
    </location>
</feature>
<accession>A0A1Y2EYL9</accession>
<keyword evidence="3" id="KW-0675">Receptor</keyword>
<evidence type="ECO:0000256" key="1">
    <source>
        <dbReference type="ARBA" id="ARBA00010365"/>
    </source>
</evidence>
<dbReference type="GeneID" id="63783842"/>
<feature type="domain" description="Opioid growth factor receptor (OGFr) conserved" evidence="2">
    <location>
        <begin position="2"/>
        <end position="152"/>
    </location>
</feature>
<reference evidence="3 4" key="1">
    <citation type="submission" date="2016-07" db="EMBL/GenBank/DDBJ databases">
        <title>Pervasive Adenine N6-methylation of Active Genes in Fungi.</title>
        <authorList>
            <consortium name="DOE Joint Genome Institute"/>
            <person name="Mondo S.J."/>
            <person name="Dannebaum R.O."/>
            <person name="Kuo R.C."/>
            <person name="Labutti K."/>
            <person name="Haridas S."/>
            <person name="Kuo A."/>
            <person name="Salamov A."/>
            <person name="Ahrendt S.R."/>
            <person name="Lipzen A."/>
            <person name="Sullivan W."/>
            <person name="Andreopoulos W.B."/>
            <person name="Clum A."/>
            <person name="Lindquist E."/>
            <person name="Daum C."/>
            <person name="Ramamoorthy G.K."/>
            <person name="Gryganskyi A."/>
            <person name="Culley D."/>
            <person name="Magnuson J.K."/>
            <person name="James T.Y."/>
            <person name="O'Malley M.A."/>
            <person name="Stajich J.E."/>
            <person name="Spatafora J.W."/>
            <person name="Visel A."/>
            <person name="Grigoriev I.V."/>
        </authorList>
    </citation>
    <scope>NUCLEOTIDE SEQUENCE [LARGE SCALE GENOMIC DNA]</scope>
    <source>
        <strain evidence="3 4">12-1054</strain>
    </source>
</reference>
<dbReference type="GO" id="GO:0140625">
    <property type="term" value="F:opioid growth factor receptor activity"/>
    <property type="evidence" value="ECO:0007669"/>
    <property type="project" value="InterPro"/>
</dbReference>
<sequence length="171" mass="20080">SNVRFYLQGLPCRPDNLTIDELILKWRGQYNVLEDRHGYIQWLFPLRQQGVNPYASALLQQEVDILSTSREAQCRMLSALDMMLDFYGMRWQDQKLRQLGRTSSYKVRYCNLMNHTHNFLRISRILQSLCLFGLSSYTTPIVLYLLSEVCAKELGSPGLFRSLKTFWIECL</sequence>
<dbReference type="AlphaFoldDB" id="A0A1Y2EYL9"/>
<dbReference type="EMBL" id="MCFI01000022">
    <property type="protein sequence ID" value="ORY76699.1"/>
    <property type="molecule type" value="Genomic_DNA"/>
</dbReference>
<gene>
    <name evidence="3" type="ORF">BCR37DRAFT_336827</name>
</gene>